<dbReference type="Pfam" id="PF13719">
    <property type="entry name" value="Zn_ribbon_5"/>
    <property type="match status" value="1"/>
</dbReference>
<evidence type="ECO:0000313" key="3">
    <source>
        <dbReference type="EMBL" id="RRJ82294.1"/>
    </source>
</evidence>
<reference evidence="3 4" key="2">
    <citation type="submission" date="2018-12" db="EMBL/GenBank/DDBJ databases">
        <title>Simiduia agarivorans gen. nov., sp. nov., a marine, agarolytic bacterium isolated from shallow coastal water from Keelung, Taiwan.</title>
        <authorList>
            <person name="Shieh W.Y."/>
        </authorList>
    </citation>
    <scope>NUCLEOTIDE SEQUENCE [LARGE SCALE GENOMIC DNA]</scope>
    <source>
        <strain evidence="3 4">GTF-13</strain>
    </source>
</reference>
<organism evidence="3 4">
    <name type="scientific">Aestuariirhabdus litorea</name>
    <dbReference type="NCBI Taxonomy" id="2528527"/>
    <lineage>
        <taxon>Bacteria</taxon>
        <taxon>Pseudomonadati</taxon>
        <taxon>Pseudomonadota</taxon>
        <taxon>Gammaproteobacteria</taxon>
        <taxon>Oceanospirillales</taxon>
        <taxon>Aestuariirhabdaceae</taxon>
        <taxon>Aestuariirhabdus</taxon>
    </lineage>
</organism>
<dbReference type="RefSeq" id="WP_125016006.1">
    <property type="nucleotide sequence ID" value="NZ_QWEZ01000002.1"/>
</dbReference>
<accession>A0A3P3VIW0</accession>
<evidence type="ECO:0000259" key="2">
    <source>
        <dbReference type="Pfam" id="PF13719"/>
    </source>
</evidence>
<feature type="domain" description="Zinc finger/thioredoxin putative" evidence="2">
    <location>
        <begin position="7"/>
        <end position="41"/>
    </location>
</feature>
<dbReference type="InterPro" id="IPR021834">
    <property type="entry name" value="DUF3426"/>
</dbReference>
<evidence type="ECO:0000256" key="1">
    <source>
        <dbReference type="SAM" id="MobiDB-lite"/>
    </source>
</evidence>
<feature type="region of interest" description="Disordered" evidence="1">
    <location>
        <begin position="49"/>
        <end position="90"/>
    </location>
</feature>
<gene>
    <name evidence="3" type="ORF">D0544_10425</name>
</gene>
<keyword evidence="4" id="KW-1185">Reference proteome</keyword>
<dbReference type="EMBL" id="QWEZ01000002">
    <property type="protein sequence ID" value="RRJ82294.1"/>
    <property type="molecule type" value="Genomic_DNA"/>
</dbReference>
<dbReference type="Proteomes" id="UP000280792">
    <property type="component" value="Unassembled WGS sequence"/>
</dbReference>
<dbReference type="NCBIfam" id="TIGR02098">
    <property type="entry name" value="MJ0042_CXXC"/>
    <property type="match status" value="1"/>
</dbReference>
<feature type="compositionally biased region" description="Acidic residues" evidence="1">
    <location>
        <begin position="154"/>
        <end position="168"/>
    </location>
</feature>
<name>A0A3P3VIW0_9GAMM</name>
<evidence type="ECO:0000313" key="4">
    <source>
        <dbReference type="Proteomes" id="UP000280792"/>
    </source>
</evidence>
<dbReference type="InterPro" id="IPR011723">
    <property type="entry name" value="Znf/thioredoxin_put"/>
</dbReference>
<reference evidence="3 4" key="1">
    <citation type="submission" date="2018-08" db="EMBL/GenBank/DDBJ databases">
        <authorList>
            <person name="Khan S.A."/>
        </authorList>
    </citation>
    <scope>NUCLEOTIDE SEQUENCE [LARGE SCALE GENOMIC DNA]</scope>
    <source>
        <strain evidence="3 4">GTF-13</strain>
    </source>
</reference>
<feature type="region of interest" description="Disordered" evidence="1">
    <location>
        <begin position="130"/>
        <end position="171"/>
    </location>
</feature>
<sequence length="380" mass="41659">MSKTWVTRCPQCQTAFRLTRAQLQAANGSVRCGSCLHVFKATNHIVGQPDSAPAPAPAAAPKTPPPAPARPATPPVSHPEQPREEFELSDDFQSLDAWTPERTSTFSHDSDKVGDEAADESWAMAMLEEMEKEHQPAPPQATAKPAPKPTPAADDGDWGLDGEPDFSDSDLSTFDEINRMEASHPQSAPPADEMSGLRADRRVLHGLNEEPLNLHLPEQPARWKRVLTGLASLLAAAALLLQYAWYDRDRLARQDSLRPYYQLVCDRAGCSLPEKVNIAAIRGTNLVVRSHPRFENALMVDAIISNQANYSQPFPAIQISFSDLSGNPVASRRFTPTEYLAGELAGTREMPSHTPIHLALEIVDPGQKAVNYHLDFFPAP</sequence>
<proteinExistence type="predicted"/>
<dbReference type="AlphaFoldDB" id="A0A3P3VIW0"/>
<comment type="caution">
    <text evidence="3">The sequence shown here is derived from an EMBL/GenBank/DDBJ whole genome shotgun (WGS) entry which is preliminary data.</text>
</comment>
<protein>
    <submittedName>
        <fullName evidence="3">DUF3426 domain-containing protein</fullName>
    </submittedName>
</protein>
<feature type="compositionally biased region" description="Pro residues" evidence="1">
    <location>
        <begin position="52"/>
        <end position="77"/>
    </location>
</feature>
<dbReference type="Pfam" id="PF11906">
    <property type="entry name" value="DUF3426"/>
    <property type="match status" value="1"/>
</dbReference>